<keyword evidence="5" id="KW-1185">Reference proteome</keyword>
<reference evidence="4" key="2">
    <citation type="submission" date="2023-05" db="EMBL/GenBank/DDBJ databases">
        <authorList>
            <consortium name="Lawrence Berkeley National Laboratory"/>
            <person name="Steindorff A."/>
            <person name="Hensen N."/>
            <person name="Bonometti L."/>
            <person name="Westerberg I."/>
            <person name="Brannstrom I.O."/>
            <person name="Guillou S."/>
            <person name="Cros-Aarteil S."/>
            <person name="Calhoun S."/>
            <person name="Haridas S."/>
            <person name="Kuo A."/>
            <person name="Mondo S."/>
            <person name="Pangilinan J."/>
            <person name="Riley R."/>
            <person name="Labutti K."/>
            <person name="Andreopoulos B."/>
            <person name="Lipzen A."/>
            <person name="Chen C."/>
            <person name="Yanf M."/>
            <person name="Daum C."/>
            <person name="Ng V."/>
            <person name="Clum A."/>
            <person name="Ohm R."/>
            <person name="Martin F."/>
            <person name="Silar P."/>
            <person name="Natvig D."/>
            <person name="Lalanne C."/>
            <person name="Gautier V."/>
            <person name="Ament-Velasquez S.L."/>
            <person name="Kruys A."/>
            <person name="Hutchinson M.I."/>
            <person name="Powell A.J."/>
            <person name="Barry K."/>
            <person name="Miller A.N."/>
            <person name="Grigoriev I.V."/>
            <person name="Debuchy R."/>
            <person name="Gladieux P."/>
            <person name="Thoren M.H."/>
            <person name="Johannesson H."/>
        </authorList>
    </citation>
    <scope>NUCLEOTIDE SEQUENCE</scope>
    <source>
        <strain evidence="4">CBS 532.94</strain>
    </source>
</reference>
<feature type="non-terminal residue" evidence="4">
    <location>
        <position position="1"/>
    </location>
</feature>
<dbReference type="Proteomes" id="UP001303760">
    <property type="component" value="Unassembled WGS sequence"/>
</dbReference>
<proteinExistence type="predicted"/>
<dbReference type="AlphaFoldDB" id="A0AAN7CAV3"/>
<dbReference type="PANTHER" id="PTHR37535:SF3">
    <property type="entry name" value="FLUG DOMAIN-CONTAINING PROTEIN"/>
    <property type="match status" value="1"/>
</dbReference>
<feature type="region of interest" description="Disordered" evidence="2">
    <location>
        <begin position="402"/>
        <end position="430"/>
    </location>
</feature>
<evidence type="ECO:0000256" key="1">
    <source>
        <dbReference type="PROSITE-ProRule" id="PRU00042"/>
    </source>
</evidence>
<evidence type="ECO:0000313" key="4">
    <source>
        <dbReference type="EMBL" id="KAK4237967.1"/>
    </source>
</evidence>
<protein>
    <recommendedName>
        <fullName evidence="3">C2H2-type domain-containing protein</fullName>
    </recommendedName>
</protein>
<feature type="domain" description="C2H2-type" evidence="3">
    <location>
        <begin position="226"/>
        <end position="254"/>
    </location>
</feature>
<dbReference type="PROSITE" id="PS00028">
    <property type="entry name" value="ZINC_FINGER_C2H2_1"/>
    <property type="match status" value="1"/>
</dbReference>
<dbReference type="Gene3D" id="3.30.160.60">
    <property type="entry name" value="Classic Zinc Finger"/>
    <property type="match status" value="1"/>
</dbReference>
<dbReference type="EMBL" id="MU860114">
    <property type="protein sequence ID" value="KAK4237967.1"/>
    <property type="molecule type" value="Genomic_DNA"/>
</dbReference>
<comment type="caution">
    <text evidence="4">The sequence shown here is derived from an EMBL/GenBank/DDBJ whole genome shotgun (WGS) entry which is preliminary data.</text>
</comment>
<gene>
    <name evidence="4" type="ORF">C8A03DRAFT_34023</name>
</gene>
<keyword evidence="1" id="KW-0862">Zinc</keyword>
<keyword evidence="1" id="KW-0863">Zinc-finger</keyword>
<keyword evidence="1" id="KW-0479">Metal-binding</keyword>
<accession>A0AAN7CAV3</accession>
<evidence type="ECO:0000313" key="5">
    <source>
        <dbReference type="Proteomes" id="UP001303760"/>
    </source>
</evidence>
<sequence>PIRPYALRVGAGARLDESLSSALRNYVMSHSGAVFENDYQTGVVRANLHGLAFGPNAVRRDEELFSNLRNMTLTWDEGAPISVSKEQVAKFRERKDIAEFRARIQASTDSSERKKLHSQINSSIETCTRPQLEADRQAYFKEADPLRLQGIEPEPTPGAGGPGRAAPVADLLARLCLRDEHKSLTVDKSVSERYINAQLQDLSSITASVPRQVSKTAAASEAQRDSCCFVCSKGFTNRSSLTRHFRKTHLVDGTFDGPLACRECKRTGAAEVVFHGPAEWCNHLEHTHGLIHTPRLNPGASPLDCPSNSPLSCLLCEAPMTSASTLRTHMNRTEIPRYREEDLRACGVCTREGRVGVKPMSIWEWLTHARGIHRWSLPDAEPSLICGHLCNPGRGLQRHFTTQHSGERYSSGQAATNAAGRKRKSDGDMDSECTATAAVRKAAAKHNLLYKEEPSPLMASDTDSDLCHDVIICASTVDEQQTCYPTENRTGLSAILDSDFLGQVEPALLAL</sequence>
<dbReference type="GO" id="GO:0008270">
    <property type="term" value="F:zinc ion binding"/>
    <property type="evidence" value="ECO:0007669"/>
    <property type="project" value="UniProtKB-KW"/>
</dbReference>
<dbReference type="InterPro" id="IPR021842">
    <property type="entry name" value="DUF3435"/>
</dbReference>
<dbReference type="SMART" id="SM00355">
    <property type="entry name" value="ZnF_C2H2"/>
    <property type="match status" value="3"/>
</dbReference>
<dbReference type="InterPro" id="IPR013087">
    <property type="entry name" value="Znf_C2H2_type"/>
</dbReference>
<evidence type="ECO:0000256" key="2">
    <source>
        <dbReference type="SAM" id="MobiDB-lite"/>
    </source>
</evidence>
<dbReference type="PROSITE" id="PS50157">
    <property type="entry name" value="ZINC_FINGER_C2H2_2"/>
    <property type="match status" value="1"/>
</dbReference>
<dbReference type="PANTHER" id="PTHR37535">
    <property type="entry name" value="FLUG DOMAIN PROTEIN"/>
    <property type="match status" value="1"/>
</dbReference>
<feature type="compositionally biased region" description="Polar residues" evidence="2">
    <location>
        <begin position="402"/>
        <end position="416"/>
    </location>
</feature>
<organism evidence="4 5">
    <name type="scientific">Achaetomium macrosporum</name>
    <dbReference type="NCBI Taxonomy" id="79813"/>
    <lineage>
        <taxon>Eukaryota</taxon>
        <taxon>Fungi</taxon>
        <taxon>Dikarya</taxon>
        <taxon>Ascomycota</taxon>
        <taxon>Pezizomycotina</taxon>
        <taxon>Sordariomycetes</taxon>
        <taxon>Sordariomycetidae</taxon>
        <taxon>Sordariales</taxon>
        <taxon>Chaetomiaceae</taxon>
        <taxon>Achaetomium</taxon>
    </lineage>
</organism>
<evidence type="ECO:0000259" key="3">
    <source>
        <dbReference type="PROSITE" id="PS50157"/>
    </source>
</evidence>
<reference evidence="4" key="1">
    <citation type="journal article" date="2023" name="Mol. Phylogenet. Evol.">
        <title>Genome-scale phylogeny and comparative genomics of the fungal order Sordariales.</title>
        <authorList>
            <person name="Hensen N."/>
            <person name="Bonometti L."/>
            <person name="Westerberg I."/>
            <person name="Brannstrom I.O."/>
            <person name="Guillou S."/>
            <person name="Cros-Aarteil S."/>
            <person name="Calhoun S."/>
            <person name="Haridas S."/>
            <person name="Kuo A."/>
            <person name="Mondo S."/>
            <person name="Pangilinan J."/>
            <person name="Riley R."/>
            <person name="LaButti K."/>
            <person name="Andreopoulos B."/>
            <person name="Lipzen A."/>
            <person name="Chen C."/>
            <person name="Yan M."/>
            <person name="Daum C."/>
            <person name="Ng V."/>
            <person name="Clum A."/>
            <person name="Steindorff A."/>
            <person name="Ohm R.A."/>
            <person name="Martin F."/>
            <person name="Silar P."/>
            <person name="Natvig D.O."/>
            <person name="Lalanne C."/>
            <person name="Gautier V."/>
            <person name="Ament-Velasquez S.L."/>
            <person name="Kruys A."/>
            <person name="Hutchinson M.I."/>
            <person name="Powell A.J."/>
            <person name="Barry K."/>
            <person name="Miller A.N."/>
            <person name="Grigoriev I.V."/>
            <person name="Debuchy R."/>
            <person name="Gladieux P."/>
            <person name="Hiltunen Thoren M."/>
            <person name="Johannesson H."/>
        </authorList>
    </citation>
    <scope>NUCLEOTIDE SEQUENCE</scope>
    <source>
        <strain evidence="4">CBS 532.94</strain>
    </source>
</reference>
<dbReference type="Pfam" id="PF11917">
    <property type="entry name" value="DUF3435"/>
    <property type="match status" value="1"/>
</dbReference>
<name>A0AAN7CAV3_9PEZI</name>